<dbReference type="RefSeq" id="WP_128145507.1">
    <property type="nucleotide sequence ID" value="NZ_UGRU01000001.1"/>
</dbReference>
<sequence>MPKLWDDTIDAHRAQVRNAVLDAAAELVFAQGLRSVTMAQIAERAGIGRATLYKYFPDVETILRTWHAQRIDTHIAELVRVRDGAGSPSARLQAVLTAYAGIAHQTRSHDREVVTFLHPDDRIANAHKQLQNLVRHLIVEGVETGELRDDVDPDVLAAYCLNALAAAAELSGGVVPDLVAITIAGLRPA</sequence>
<dbReference type="InterPro" id="IPR041490">
    <property type="entry name" value="KstR2_TetR_C"/>
</dbReference>
<evidence type="ECO:0000313" key="7">
    <source>
        <dbReference type="Proteomes" id="UP000255082"/>
    </source>
</evidence>
<dbReference type="Pfam" id="PF00440">
    <property type="entry name" value="TetR_N"/>
    <property type="match status" value="1"/>
</dbReference>
<organism evidence="6 7">
    <name type="scientific">Nocardia africana</name>
    <dbReference type="NCBI Taxonomy" id="134964"/>
    <lineage>
        <taxon>Bacteria</taxon>
        <taxon>Bacillati</taxon>
        <taxon>Actinomycetota</taxon>
        <taxon>Actinomycetes</taxon>
        <taxon>Mycobacteriales</taxon>
        <taxon>Nocardiaceae</taxon>
        <taxon>Nocardia</taxon>
    </lineage>
</organism>
<evidence type="ECO:0000256" key="4">
    <source>
        <dbReference type="PROSITE-ProRule" id="PRU00335"/>
    </source>
</evidence>
<keyword evidence="2 4" id="KW-0238">DNA-binding</keyword>
<dbReference type="InterPro" id="IPR050109">
    <property type="entry name" value="HTH-type_TetR-like_transc_reg"/>
</dbReference>
<dbReference type="Pfam" id="PF17932">
    <property type="entry name" value="TetR_C_24"/>
    <property type="match status" value="1"/>
</dbReference>
<dbReference type="InterPro" id="IPR001647">
    <property type="entry name" value="HTH_TetR"/>
</dbReference>
<evidence type="ECO:0000256" key="3">
    <source>
        <dbReference type="ARBA" id="ARBA00023163"/>
    </source>
</evidence>
<dbReference type="SUPFAM" id="SSF48498">
    <property type="entry name" value="Tetracyclin repressor-like, C-terminal domain"/>
    <property type="match status" value="1"/>
</dbReference>
<evidence type="ECO:0000313" key="6">
    <source>
        <dbReference type="EMBL" id="SUA47452.1"/>
    </source>
</evidence>
<evidence type="ECO:0000256" key="1">
    <source>
        <dbReference type="ARBA" id="ARBA00023015"/>
    </source>
</evidence>
<dbReference type="PROSITE" id="PS50977">
    <property type="entry name" value="HTH_TETR_2"/>
    <property type="match status" value="1"/>
</dbReference>
<dbReference type="AlphaFoldDB" id="A0A378X2S2"/>
<dbReference type="EMBL" id="UGRU01000001">
    <property type="protein sequence ID" value="SUA47452.1"/>
    <property type="molecule type" value="Genomic_DNA"/>
</dbReference>
<keyword evidence="1" id="KW-0805">Transcription regulation</keyword>
<dbReference type="PANTHER" id="PTHR30055">
    <property type="entry name" value="HTH-TYPE TRANSCRIPTIONAL REGULATOR RUTR"/>
    <property type="match status" value="1"/>
</dbReference>
<feature type="DNA-binding region" description="H-T-H motif" evidence="4">
    <location>
        <begin position="37"/>
        <end position="56"/>
    </location>
</feature>
<evidence type="ECO:0000256" key="2">
    <source>
        <dbReference type="ARBA" id="ARBA00023125"/>
    </source>
</evidence>
<dbReference type="InterPro" id="IPR009057">
    <property type="entry name" value="Homeodomain-like_sf"/>
</dbReference>
<dbReference type="GO" id="GO:0000976">
    <property type="term" value="F:transcription cis-regulatory region binding"/>
    <property type="evidence" value="ECO:0007669"/>
    <property type="project" value="TreeGrafter"/>
</dbReference>
<dbReference type="GO" id="GO:0003700">
    <property type="term" value="F:DNA-binding transcription factor activity"/>
    <property type="evidence" value="ECO:0007669"/>
    <property type="project" value="TreeGrafter"/>
</dbReference>
<proteinExistence type="predicted"/>
<dbReference type="PANTHER" id="PTHR30055:SF234">
    <property type="entry name" value="HTH-TYPE TRANSCRIPTIONAL REGULATOR BETI"/>
    <property type="match status" value="1"/>
</dbReference>
<evidence type="ECO:0000259" key="5">
    <source>
        <dbReference type="PROSITE" id="PS50977"/>
    </source>
</evidence>
<name>A0A378X2S2_9NOCA</name>
<reference evidence="6 7" key="1">
    <citation type="submission" date="2018-06" db="EMBL/GenBank/DDBJ databases">
        <authorList>
            <consortium name="Pathogen Informatics"/>
            <person name="Doyle S."/>
        </authorList>
    </citation>
    <scope>NUCLEOTIDE SEQUENCE [LARGE SCALE GENOMIC DNA]</scope>
    <source>
        <strain evidence="6 7">NCTC13184</strain>
    </source>
</reference>
<protein>
    <submittedName>
        <fullName evidence="6">HTH-type transcriptional repressor KstR2</fullName>
    </submittedName>
</protein>
<dbReference type="Gene3D" id="1.10.357.10">
    <property type="entry name" value="Tetracycline Repressor, domain 2"/>
    <property type="match status" value="1"/>
</dbReference>
<dbReference type="OrthoDB" id="4709704at2"/>
<dbReference type="Proteomes" id="UP000255082">
    <property type="component" value="Unassembled WGS sequence"/>
</dbReference>
<keyword evidence="3" id="KW-0804">Transcription</keyword>
<dbReference type="InterPro" id="IPR036271">
    <property type="entry name" value="Tet_transcr_reg_TetR-rel_C_sf"/>
</dbReference>
<dbReference type="Gene3D" id="1.10.10.60">
    <property type="entry name" value="Homeodomain-like"/>
    <property type="match status" value="1"/>
</dbReference>
<feature type="domain" description="HTH tetR-type" evidence="5">
    <location>
        <begin position="14"/>
        <end position="74"/>
    </location>
</feature>
<dbReference type="PRINTS" id="PR00455">
    <property type="entry name" value="HTHTETR"/>
</dbReference>
<dbReference type="SUPFAM" id="SSF46689">
    <property type="entry name" value="Homeodomain-like"/>
    <property type="match status" value="1"/>
</dbReference>
<accession>A0A378X2S2</accession>
<gene>
    <name evidence="6" type="primary">kstR2_12</name>
    <name evidence="6" type="ORF">NCTC13184_05993</name>
</gene>